<name>A0A396IRJ1_MEDTR</name>
<evidence type="ECO:0008006" key="4">
    <source>
        <dbReference type="Google" id="ProtNLM"/>
    </source>
</evidence>
<feature type="transmembrane region" description="Helical" evidence="1">
    <location>
        <begin position="59"/>
        <end position="79"/>
    </location>
</feature>
<evidence type="ECO:0000256" key="1">
    <source>
        <dbReference type="SAM" id="Phobius"/>
    </source>
</evidence>
<comment type="caution">
    <text evidence="2">The sequence shown here is derived from an EMBL/GenBank/DDBJ whole genome shotgun (WGS) entry which is preliminary data.</text>
</comment>
<keyword evidence="1" id="KW-0812">Transmembrane</keyword>
<proteinExistence type="predicted"/>
<dbReference type="AlphaFoldDB" id="A0A396IRJ1"/>
<organism evidence="2 3">
    <name type="scientific">Medicago truncatula</name>
    <name type="common">Barrel medic</name>
    <name type="synonym">Medicago tribuloides</name>
    <dbReference type="NCBI Taxonomy" id="3880"/>
    <lineage>
        <taxon>Eukaryota</taxon>
        <taxon>Viridiplantae</taxon>
        <taxon>Streptophyta</taxon>
        <taxon>Embryophyta</taxon>
        <taxon>Tracheophyta</taxon>
        <taxon>Spermatophyta</taxon>
        <taxon>Magnoliopsida</taxon>
        <taxon>eudicotyledons</taxon>
        <taxon>Gunneridae</taxon>
        <taxon>Pentapetalae</taxon>
        <taxon>rosids</taxon>
        <taxon>fabids</taxon>
        <taxon>Fabales</taxon>
        <taxon>Fabaceae</taxon>
        <taxon>Papilionoideae</taxon>
        <taxon>50 kb inversion clade</taxon>
        <taxon>NPAAA clade</taxon>
        <taxon>Hologalegina</taxon>
        <taxon>IRL clade</taxon>
        <taxon>Trifolieae</taxon>
        <taxon>Medicago</taxon>
    </lineage>
</organism>
<dbReference type="Gramene" id="rna15111">
    <property type="protein sequence ID" value="RHN66984.1"/>
    <property type="gene ID" value="gene15111"/>
</dbReference>
<gene>
    <name evidence="2" type="ORF">MtrunA17_Chr3g0097751</name>
</gene>
<evidence type="ECO:0000313" key="3">
    <source>
        <dbReference type="Proteomes" id="UP000265566"/>
    </source>
</evidence>
<protein>
    <recommendedName>
        <fullName evidence="4">Transmembrane protein</fullName>
    </recommendedName>
</protein>
<evidence type="ECO:0000313" key="2">
    <source>
        <dbReference type="EMBL" id="RHN66984.1"/>
    </source>
</evidence>
<reference evidence="3" key="1">
    <citation type="journal article" date="2018" name="Nat. Plants">
        <title>Whole-genome landscape of Medicago truncatula symbiotic genes.</title>
        <authorList>
            <person name="Pecrix Y."/>
            <person name="Staton S.E."/>
            <person name="Sallet E."/>
            <person name="Lelandais-Briere C."/>
            <person name="Moreau S."/>
            <person name="Carrere S."/>
            <person name="Blein T."/>
            <person name="Jardinaud M.F."/>
            <person name="Latrasse D."/>
            <person name="Zouine M."/>
            <person name="Zahm M."/>
            <person name="Kreplak J."/>
            <person name="Mayjonade B."/>
            <person name="Satge C."/>
            <person name="Perez M."/>
            <person name="Cauet S."/>
            <person name="Marande W."/>
            <person name="Chantry-Darmon C."/>
            <person name="Lopez-Roques C."/>
            <person name="Bouchez O."/>
            <person name="Berard A."/>
            <person name="Debelle F."/>
            <person name="Munos S."/>
            <person name="Bendahmane A."/>
            <person name="Berges H."/>
            <person name="Niebel A."/>
            <person name="Buitink J."/>
            <person name="Frugier F."/>
            <person name="Benhamed M."/>
            <person name="Crespi M."/>
            <person name="Gouzy J."/>
            <person name="Gamas P."/>
        </authorList>
    </citation>
    <scope>NUCLEOTIDE SEQUENCE [LARGE SCALE GENOMIC DNA]</scope>
    <source>
        <strain evidence="3">cv. Jemalong A17</strain>
    </source>
</reference>
<accession>A0A396IRJ1</accession>
<keyword evidence="1" id="KW-1133">Transmembrane helix</keyword>
<dbReference type="Proteomes" id="UP000265566">
    <property type="component" value="Chromosome 3"/>
</dbReference>
<sequence length="83" mass="9722">MVSFYHVVSLLDYFSSYSLSKKHPKALALILLATLWKIWEKSLHQVKNDFCSNSSSYMIHIIELLIIVMKWIEVIIKFYNAGI</sequence>
<keyword evidence="1" id="KW-0472">Membrane</keyword>
<dbReference type="EMBL" id="PSQE01000003">
    <property type="protein sequence ID" value="RHN66984.1"/>
    <property type="molecule type" value="Genomic_DNA"/>
</dbReference>